<evidence type="ECO:0000256" key="1">
    <source>
        <dbReference type="ARBA" id="ARBA00009402"/>
    </source>
</evidence>
<comment type="similarity">
    <text evidence="1">Belongs to the transposase 7 family.</text>
</comment>
<keyword evidence="2" id="KW-0815">Transposition</keyword>
<evidence type="ECO:0000259" key="5">
    <source>
        <dbReference type="Pfam" id="PF01526"/>
    </source>
</evidence>
<dbReference type="RefSeq" id="WP_084618682.1">
    <property type="nucleotide sequence ID" value="NZ_FNBW01000021.1"/>
</dbReference>
<feature type="domain" description="DUF4158" evidence="6">
    <location>
        <begin position="6"/>
        <end position="165"/>
    </location>
</feature>
<keyword evidence="4" id="KW-0233">DNA recombination</keyword>
<dbReference type="GO" id="GO:0006313">
    <property type="term" value="P:DNA transposition"/>
    <property type="evidence" value="ECO:0007669"/>
    <property type="project" value="InterPro"/>
</dbReference>
<dbReference type="AlphaFoldDB" id="A0A8G2F090"/>
<dbReference type="EMBL" id="FNBW01000021">
    <property type="protein sequence ID" value="SDG54622.1"/>
    <property type="molecule type" value="Genomic_DNA"/>
</dbReference>
<dbReference type="GO" id="GO:0004803">
    <property type="term" value="F:transposase activity"/>
    <property type="evidence" value="ECO:0007669"/>
    <property type="project" value="InterPro"/>
</dbReference>
<keyword evidence="8" id="KW-1185">Reference proteome</keyword>
<proteinExistence type="inferred from homology"/>
<accession>A0A8G2F090</accession>
<evidence type="ECO:0000313" key="8">
    <source>
        <dbReference type="Proteomes" id="UP000198615"/>
    </source>
</evidence>
<evidence type="ECO:0000259" key="6">
    <source>
        <dbReference type="Pfam" id="PF13700"/>
    </source>
</evidence>
<dbReference type="Pfam" id="PF13700">
    <property type="entry name" value="DUF4158"/>
    <property type="match status" value="1"/>
</dbReference>
<sequence length="891" mass="98605">MARRGLLNDAEWREIFAVPHHQADLIRHYTLSANDIEVANGRYGASNRLGFAVQLCLLRYPGFGLRVDEDVPGELLAYIAHQLGVSSASFDRYGRRSQTRQDHGRQIAHLLGLRAFMRDDVACLIEVAGAAAWSTDKGLPIATAVVDALRADRIILPSPDTIERIGLAGRARARKLSAALLASALDERQRSSIDVLLVNDPVLRSSPLAWLRDISESPSTGNLTDLLDRLAYVRGIGLDPSISDLIHEHRFRQFVREGSVAPAFLLSDYSQNRRRATLSAVTLDLETRLSDAAIGMFDKLVGSLFTRGRRGQERRYQATTRDVGQLMRLFGRTIDALTAARDGDGDPVALVDETVGWHRLLAARPQVEALAELAGEDMLVAAAGKYATLRRFAPAFLDAFTFKAATGGKTLIKAVDLLRDLNRRNRRQVPDDAPMPFRGRRWKQLVREGGTINRRLYETAVLATLRDGLRSGDVWVDGTRNYRQFDAYLLSKQEAAAAAADLPVDTDVSRYLQGRAEELDLRLSRLARLLRTGRLEGVSLVRGKLRITPLTANTPPEANALDRRLDGLLPRVRITELLRDVAQRTGFVSCFRDLRSGKEHDNSNAVLAAILADATNLGQERMANASQGVSYAQLAWTHNWYLSDENYRAALARIIDAHHAQPFARYWGDGSASSSDGQFFRAGRVRGGASEVNAKYGAEPGIKIYTHLSDHFASFHSRIVSATANEAPYVLDGLLLHGSGLLPREHYTDTGGATDHVFALFHLLGYRFVPRLRDLADKRLGTIKPSAAYKGIEPILGRPIRTDVIAESWDGILQLAASIRSGVVAPSTMLQKLSAYKRQNRLDLALAEVGRLERTLFSIDWLESRSLRRRCQSGLNKGEARHALAQVLIPE</sequence>
<dbReference type="InterPro" id="IPR025296">
    <property type="entry name" value="DUF4158"/>
</dbReference>
<evidence type="ECO:0000256" key="4">
    <source>
        <dbReference type="ARBA" id="ARBA00023172"/>
    </source>
</evidence>
<name>A0A8G2F090_9PROT</name>
<dbReference type="Proteomes" id="UP000198615">
    <property type="component" value="Unassembled WGS sequence"/>
</dbReference>
<evidence type="ECO:0000256" key="2">
    <source>
        <dbReference type="ARBA" id="ARBA00022578"/>
    </source>
</evidence>
<organism evidence="7 8">
    <name type="scientific">Thalassobaculum litoreum DSM 18839</name>
    <dbReference type="NCBI Taxonomy" id="1123362"/>
    <lineage>
        <taxon>Bacteria</taxon>
        <taxon>Pseudomonadati</taxon>
        <taxon>Pseudomonadota</taxon>
        <taxon>Alphaproteobacteria</taxon>
        <taxon>Rhodospirillales</taxon>
        <taxon>Thalassobaculaceae</taxon>
        <taxon>Thalassobaculum</taxon>
    </lineage>
</organism>
<feature type="domain" description="Tn3 transposase DDE" evidence="5">
    <location>
        <begin position="576"/>
        <end position="888"/>
    </location>
</feature>
<reference evidence="7 8" key="1">
    <citation type="submission" date="2016-10" db="EMBL/GenBank/DDBJ databases">
        <authorList>
            <person name="Varghese N."/>
            <person name="Submissions S."/>
        </authorList>
    </citation>
    <scope>NUCLEOTIDE SEQUENCE [LARGE SCALE GENOMIC DNA]</scope>
    <source>
        <strain evidence="7 8">DSM 18839</strain>
    </source>
</reference>
<comment type="caution">
    <text evidence="7">The sequence shown here is derived from an EMBL/GenBank/DDBJ whole genome shotgun (WGS) entry which is preliminary data.</text>
</comment>
<dbReference type="GO" id="GO:0003677">
    <property type="term" value="F:DNA binding"/>
    <property type="evidence" value="ECO:0007669"/>
    <property type="project" value="UniProtKB-KW"/>
</dbReference>
<dbReference type="NCBIfam" id="NF033527">
    <property type="entry name" value="transpos_Tn3"/>
    <property type="match status" value="1"/>
</dbReference>
<evidence type="ECO:0000313" key="7">
    <source>
        <dbReference type="EMBL" id="SDG54622.1"/>
    </source>
</evidence>
<evidence type="ECO:0000256" key="3">
    <source>
        <dbReference type="ARBA" id="ARBA00023125"/>
    </source>
</evidence>
<keyword evidence="3" id="KW-0238">DNA-binding</keyword>
<gene>
    <name evidence="7" type="ORF">SAMN05660686_04803</name>
</gene>
<dbReference type="InterPro" id="IPR002513">
    <property type="entry name" value="Tn3_Tnp_DDE_dom"/>
</dbReference>
<protein>
    <submittedName>
        <fullName evidence="7">Transposase and inactivated derivatives, TnpA family</fullName>
    </submittedName>
</protein>
<dbReference type="Pfam" id="PF01526">
    <property type="entry name" value="DDE_Tnp_Tn3"/>
    <property type="match status" value="1"/>
</dbReference>
<dbReference type="OrthoDB" id="7281829at2"/>
<dbReference type="InterPro" id="IPR047653">
    <property type="entry name" value="Tn3-like_transpos"/>
</dbReference>